<evidence type="ECO:0000313" key="1">
    <source>
        <dbReference type="EMBL" id="QHU04649.1"/>
    </source>
</evidence>
<dbReference type="EMBL" id="MN740402">
    <property type="protein sequence ID" value="QHU04649.1"/>
    <property type="molecule type" value="Genomic_DNA"/>
</dbReference>
<organism evidence="1">
    <name type="scientific">viral metagenome</name>
    <dbReference type="NCBI Taxonomy" id="1070528"/>
    <lineage>
        <taxon>unclassified sequences</taxon>
        <taxon>metagenomes</taxon>
        <taxon>organismal metagenomes</taxon>
    </lineage>
</organism>
<reference evidence="1" key="1">
    <citation type="journal article" date="2020" name="Nature">
        <title>Giant virus diversity and host interactions through global metagenomics.</title>
        <authorList>
            <person name="Schulz F."/>
            <person name="Roux S."/>
            <person name="Paez-Espino D."/>
            <person name="Jungbluth S."/>
            <person name="Walsh D.A."/>
            <person name="Denef V.J."/>
            <person name="McMahon K.D."/>
            <person name="Konstantinidis K.T."/>
            <person name="Eloe-Fadrosh E.A."/>
            <person name="Kyrpides N.C."/>
            <person name="Woyke T."/>
        </authorList>
    </citation>
    <scope>NUCLEOTIDE SEQUENCE</scope>
    <source>
        <strain evidence="1">GVMAG-M-3300027708-51</strain>
    </source>
</reference>
<protein>
    <recommendedName>
        <fullName evidence="2">Exonuclease</fullName>
    </recommendedName>
</protein>
<sequence length="229" mass="24985">MKLRSAALDLLAGKHASLLAFDCEFWHKGEAFLPREVGGYHLTRSGDSWTRSAPFFVVLPPPEGQLNRVSSKFSTTTPATAEALDLLEETERSAPEFLGDKDIVDVYFADSMVKPHLKPASWLKGFAKLISESVVVVKGDTDLKAIKSACAAHGFAFKAPLGIMDIAKHNPEFTKRCKTAKLEGTYDCIKKELDAGLKKAFPIGKAHNPVSDAAMAIQIAAWLVQKDVK</sequence>
<accession>A0A6C0JGB7</accession>
<proteinExistence type="predicted"/>
<name>A0A6C0JGB7_9ZZZZ</name>
<evidence type="ECO:0008006" key="2">
    <source>
        <dbReference type="Google" id="ProtNLM"/>
    </source>
</evidence>
<dbReference type="AlphaFoldDB" id="A0A6C0JGB7"/>